<dbReference type="PANTHER" id="PTHR36932:SF1">
    <property type="entry name" value="CAPSULAR POLYSACCHARIDE BIOSYNTHESIS PROTEIN"/>
    <property type="match status" value="1"/>
</dbReference>
<gene>
    <name evidence="1" type="primary">paaK</name>
    <name evidence="1" type="ORF">AAX29_01731</name>
</gene>
<dbReference type="InterPro" id="IPR053158">
    <property type="entry name" value="CapK_Type1_Caps_Biosynth"/>
</dbReference>
<keyword evidence="1" id="KW-0436">Ligase</keyword>
<proteinExistence type="predicted"/>
<name>A0A1C0B5M7_9BACT</name>
<dbReference type="RefSeq" id="WP_066187024.1">
    <property type="nucleotide sequence ID" value="NZ_LCUJ01000007.1"/>
</dbReference>
<sequence>MKKIIKKSKLLEKIFRKIYSFLPYEKRVLTKEFYDFLTLLKENEAKSYKQMREYQFKKLKELVELAYNNTKFYKEKYDKAGFHPKDLTSLDDLNKIPPLTKEEVREHGKDMVDNRLNIDSLSKGVTSGTTGKALTIYQSSSTNAKEWASICYQWERVGYKAGDGRVELRGFIDSDEDYLFLPDQRVLRINIIKMSEKNIEKILEKIRSLKYQFIHGYPAAIYKFAKIIQAKNINYNPKAIMMASEVLYDWQIQVLDEVFECDKIVHYGLAEKSTLGAWVNDRKYHFIPTYGITEYDEETKELIATGFINSAMPLIRYRLTDAIAGFVEKPLDSNKCLYPIIENIEGRDGDYTYDENSSLVAPAVVTFPFKQLKYIEAAKIIQNDINDFELIFEIIVDEKNEDLNKEVENLLKDFYKIYGQKAKFKITFTNKIPLGKSGKFRWIECRINKI</sequence>
<dbReference type="InterPro" id="IPR042099">
    <property type="entry name" value="ANL_N_sf"/>
</dbReference>
<dbReference type="AlphaFoldDB" id="A0A1C0B5M7"/>
<dbReference type="Proteomes" id="UP000093281">
    <property type="component" value="Unassembled WGS sequence"/>
</dbReference>
<reference evidence="2" key="1">
    <citation type="submission" date="2015-05" db="EMBL/GenBank/DDBJ databases">
        <authorList>
            <person name="Rovetto F."/>
            <person name="Cocolin L."/>
            <person name="Illeghems K."/>
            <person name="Van Nieuwerburgh F."/>
            <person name="Houf K."/>
        </authorList>
    </citation>
    <scope>NUCLEOTIDE SEQUENCE [LARGE SCALE GENOMIC DNA]</scope>
    <source>
        <strain evidence="2">DU22</strain>
    </source>
</reference>
<evidence type="ECO:0000313" key="2">
    <source>
        <dbReference type="Proteomes" id="UP000093281"/>
    </source>
</evidence>
<accession>A0A1C0B5M7</accession>
<dbReference type="OrthoDB" id="580775at2"/>
<dbReference type="EMBL" id="LCUJ01000007">
    <property type="protein sequence ID" value="OCL98212.1"/>
    <property type="molecule type" value="Genomic_DNA"/>
</dbReference>
<dbReference type="EC" id="6.2.1.30" evidence="1"/>
<dbReference type="PANTHER" id="PTHR36932">
    <property type="entry name" value="CAPSULAR POLYSACCHARIDE BIOSYNTHESIS PROTEIN"/>
    <property type="match status" value="1"/>
</dbReference>
<dbReference type="Gene3D" id="3.40.50.12780">
    <property type="entry name" value="N-terminal domain of ligase-like"/>
    <property type="match status" value="1"/>
</dbReference>
<evidence type="ECO:0000313" key="1">
    <source>
        <dbReference type="EMBL" id="OCL98212.1"/>
    </source>
</evidence>
<organism evidence="1 2">
    <name type="scientific">Aliarcobacter thereius</name>
    <dbReference type="NCBI Taxonomy" id="544718"/>
    <lineage>
        <taxon>Bacteria</taxon>
        <taxon>Pseudomonadati</taxon>
        <taxon>Campylobacterota</taxon>
        <taxon>Epsilonproteobacteria</taxon>
        <taxon>Campylobacterales</taxon>
        <taxon>Arcobacteraceae</taxon>
        <taxon>Aliarcobacter</taxon>
    </lineage>
</organism>
<dbReference type="SUPFAM" id="SSF56801">
    <property type="entry name" value="Acetyl-CoA synthetase-like"/>
    <property type="match status" value="1"/>
</dbReference>
<comment type="caution">
    <text evidence="1">The sequence shown here is derived from an EMBL/GenBank/DDBJ whole genome shotgun (WGS) entry which is preliminary data.</text>
</comment>
<dbReference type="GO" id="GO:0047475">
    <property type="term" value="F:phenylacetate-CoA ligase activity"/>
    <property type="evidence" value="ECO:0007669"/>
    <property type="project" value="UniProtKB-EC"/>
</dbReference>
<protein>
    <submittedName>
        <fullName evidence="1">Phenylacetate-coenzyme A ligase</fullName>
        <ecNumber evidence="1">6.2.1.30</ecNumber>
    </submittedName>
</protein>